<dbReference type="PANTHER" id="PTHR43304">
    <property type="entry name" value="PHYTOCHROME-LIKE PROTEIN CPH1"/>
    <property type="match status" value="1"/>
</dbReference>
<evidence type="ECO:0000256" key="7">
    <source>
        <dbReference type="ARBA" id="ARBA00022777"/>
    </source>
</evidence>
<keyword evidence="11" id="KW-0472">Membrane</keyword>
<dbReference type="Gene3D" id="3.30.565.10">
    <property type="entry name" value="Histidine kinase-like ATPase, C-terminal domain"/>
    <property type="match status" value="1"/>
</dbReference>
<dbReference type="Proteomes" id="UP001596380">
    <property type="component" value="Unassembled WGS sequence"/>
</dbReference>
<protein>
    <recommendedName>
        <fullName evidence="3">histidine kinase</fullName>
        <ecNumber evidence="3">2.7.13.3</ecNumber>
    </recommendedName>
</protein>
<dbReference type="InterPro" id="IPR036097">
    <property type="entry name" value="HisK_dim/P_sf"/>
</dbReference>
<comment type="catalytic activity">
    <reaction evidence="1">
        <text>ATP + protein L-histidine = ADP + protein N-phospho-L-histidine.</text>
        <dbReference type="EC" id="2.7.13.3"/>
    </reaction>
</comment>
<dbReference type="CDD" id="cd06225">
    <property type="entry name" value="HAMP"/>
    <property type="match status" value="1"/>
</dbReference>
<dbReference type="Gene3D" id="1.10.287.130">
    <property type="match status" value="1"/>
</dbReference>
<evidence type="ECO:0000259" key="13">
    <source>
        <dbReference type="PROSITE" id="PS50885"/>
    </source>
</evidence>
<dbReference type="Pfam" id="PF02518">
    <property type="entry name" value="HATPase_c"/>
    <property type="match status" value="1"/>
</dbReference>
<feature type="transmembrane region" description="Helical" evidence="11">
    <location>
        <begin position="250"/>
        <end position="273"/>
    </location>
</feature>
<dbReference type="EC" id="2.7.13.3" evidence="3"/>
<feature type="domain" description="HAMP" evidence="13">
    <location>
        <begin position="271"/>
        <end position="323"/>
    </location>
</feature>
<dbReference type="InterPro" id="IPR052162">
    <property type="entry name" value="Sensor_kinase/Photoreceptor"/>
</dbReference>
<dbReference type="PROSITE" id="PS50109">
    <property type="entry name" value="HIS_KIN"/>
    <property type="match status" value="1"/>
</dbReference>
<evidence type="ECO:0000259" key="12">
    <source>
        <dbReference type="PROSITE" id="PS50109"/>
    </source>
</evidence>
<evidence type="ECO:0000256" key="11">
    <source>
        <dbReference type="SAM" id="Phobius"/>
    </source>
</evidence>
<feature type="compositionally biased region" description="Basic and acidic residues" evidence="10">
    <location>
        <begin position="48"/>
        <end position="62"/>
    </location>
</feature>
<keyword evidence="5" id="KW-0808">Transferase</keyword>
<dbReference type="InterPro" id="IPR003661">
    <property type="entry name" value="HisK_dim/P_dom"/>
</dbReference>
<dbReference type="PRINTS" id="PR00344">
    <property type="entry name" value="BCTRLSENSOR"/>
</dbReference>
<dbReference type="SUPFAM" id="SSF47384">
    <property type="entry name" value="Homodimeric domain of signal transducing histidine kinase"/>
    <property type="match status" value="1"/>
</dbReference>
<evidence type="ECO:0000313" key="15">
    <source>
        <dbReference type="Proteomes" id="UP001596380"/>
    </source>
</evidence>
<proteinExistence type="predicted"/>
<dbReference type="InterPro" id="IPR003594">
    <property type="entry name" value="HATPase_dom"/>
</dbReference>
<feature type="compositionally biased region" description="Basic and acidic residues" evidence="10">
    <location>
        <begin position="590"/>
        <end position="600"/>
    </location>
</feature>
<evidence type="ECO:0000256" key="4">
    <source>
        <dbReference type="ARBA" id="ARBA00022553"/>
    </source>
</evidence>
<dbReference type="RefSeq" id="WP_206681257.1">
    <property type="nucleotide sequence ID" value="NZ_JBHSXS010000012.1"/>
</dbReference>
<evidence type="ECO:0000313" key="14">
    <source>
        <dbReference type="EMBL" id="MFC6882338.1"/>
    </source>
</evidence>
<dbReference type="SMART" id="SM00387">
    <property type="entry name" value="HATPase_c"/>
    <property type="match status" value="1"/>
</dbReference>
<dbReference type="InterPro" id="IPR007891">
    <property type="entry name" value="CHASE3"/>
</dbReference>
<keyword evidence="15" id="KW-1185">Reference proteome</keyword>
<dbReference type="SMART" id="SM00304">
    <property type="entry name" value="HAMP"/>
    <property type="match status" value="1"/>
</dbReference>
<name>A0ABW2CNQ7_9ACTN</name>
<evidence type="ECO:0000256" key="9">
    <source>
        <dbReference type="ARBA" id="ARBA00023012"/>
    </source>
</evidence>
<dbReference type="EMBL" id="JBHSXS010000012">
    <property type="protein sequence ID" value="MFC6882338.1"/>
    <property type="molecule type" value="Genomic_DNA"/>
</dbReference>
<feature type="region of interest" description="Disordered" evidence="10">
    <location>
        <begin position="568"/>
        <end position="600"/>
    </location>
</feature>
<evidence type="ECO:0000256" key="2">
    <source>
        <dbReference type="ARBA" id="ARBA00004236"/>
    </source>
</evidence>
<gene>
    <name evidence="14" type="ORF">ACFQKB_21465</name>
</gene>
<evidence type="ECO:0000256" key="5">
    <source>
        <dbReference type="ARBA" id="ARBA00022679"/>
    </source>
</evidence>
<keyword evidence="8 11" id="KW-1133">Transmembrane helix</keyword>
<keyword evidence="7" id="KW-0418">Kinase</keyword>
<evidence type="ECO:0000256" key="10">
    <source>
        <dbReference type="SAM" id="MobiDB-lite"/>
    </source>
</evidence>
<comment type="subcellular location">
    <subcellularLocation>
        <location evidence="2">Cell membrane</location>
    </subcellularLocation>
</comment>
<evidence type="ECO:0000256" key="3">
    <source>
        <dbReference type="ARBA" id="ARBA00012438"/>
    </source>
</evidence>
<keyword evidence="4" id="KW-0597">Phosphoprotein</keyword>
<dbReference type="SMART" id="SM00388">
    <property type="entry name" value="HisKA"/>
    <property type="match status" value="1"/>
</dbReference>
<evidence type="ECO:0000256" key="8">
    <source>
        <dbReference type="ARBA" id="ARBA00022989"/>
    </source>
</evidence>
<comment type="caution">
    <text evidence="14">The sequence shown here is derived from an EMBL/GenBank/DDBJ whole genome shotgun (WGS) entry which is preliminary data.</text>
</comment>
<keyword evidence="6 11" id="KW-0812">Transmembrane</keyword>
<dbReference type="Pfam" id="PF00672">
    <property type="entry name" value="HAMP"/>
    <property type="match status" value="1"/>
</dbReference>
<evidence type="ECO:0000256" key="1">
    <source>
        <dbReference type="ARBA" id="ARBA00000085"/>
    </source>
</evidence>
<dbReference type="Gene3D" id="6.10.340.10">
    <property type="match status" value="1"/>
</dbReference>
<dbReference type="InterPro" id="IPR004358">
    <property type="entry name" value="Sig_transdc_His_kin-like_C"/>
</dbReference>
<sequence length="600" mass="64894">MSSLSSQSAGDGVEEGTGAAPRTGRPGGNGGNGATAEKDGNGANDGAGEEKEPAAGRPERRGRGGKLTVQQWVLLALTLVGLLVVASGAVGYALLTRTASTVDHLVDELSPARTEAYRLQAALVDQETGVRGYVLTGERGFLRPYQEGRRAERQSADRLASFVREEPEAAADLARVRALAADWQRTYAEPMIAQVGARGPGSVDAAMVGRGKAGFDRLRALWNDQNRHLDDAVAEGRDAAAHDRRIRDGVLGGMLVAILAAGALLAVVLHLAVGRPLAALGRSSRRVADGEFDHAIGVRGPADLRSVATDVEAMRHRIVEELGYATDRERQLQDRTADLDVQTAELRRSNGELEQFAYVASHDLQEPLRKVASFCQLLQRRYADQLDDRANQYIEFAVDGAKRMQVLINDLLTFSRVGRVYDRDEPLDLDEPLDKALRNLQGTLEETGARVERPERLPRVRGDMTPLTMLWQNLVGNAVKFRAPDRTPEVEIGCRETDEGWEFSVIDNGIGIAPEFADKVFVIFQRLHGRDAYEGTGIGLALCKKIVESYGGRIWLDTGRAEGAGIHFVLPRTDPGPDDAEAGSETGGDTARDPDTEGAA</sequence>
<dbReference type="InterPro" id="IPR005467">
    <property type="entry name" value="His_kinase_dom"/>
</dbReference>
<dbReference type="PANTHER" id="PTHR43304:SF1">
    <property type="entry name" value="PAC DOMAIN-CONTAINING PROTEIN"/>
    <property type="match status" value="1"/>
</dbReference>
<dbReference type="InterPro" id="IPR003660">
    <property type="entry name" value="HAMP_dom"/>
</dbReference>
<organism evidence="14 15">
    <name type="scientific">Actinomadura yumaensis</name>
    <dbReference type="NCBI Taxonomy" id="111807"/>
    <lineage>
        <taxon>Bacteria</taxon>
        <taxon>Bacillati</taxon>
        <taxon>Actinomycetota</taxon>
        <taxon>Actinomycetes</taxon>
        <taxon>Streptosporangiales</taxon>
        <taxon>Thermomonosporaceae</taxon>
        <taxon>Actinomadura</taxon>
    </lineage>
</organism>
<dbReference type="InterPro" id="IPR036890">
    <property type="entry name" value="HATPase_C_sf"/>
</dbReference>
<dbReference type="SUPFAM" id="SSF55874">
    <property type="entry name" value="ATPase domain of HSP90 chaperone/DNA topoisomerase II/histidine kinase"/>
    <property type="match status" value="1"/>
</dbReference>
<dbReference type="Pfam" id="PF05227">
    <property type="entry name" value="CHASE3"/>
    <property type="match status" value="1"/>
</dbReference>
<reference evidence="15" key="1">
    <citation type="journal article" date="2019" name="Int. J. Syst. Evol. Microbiol.">
        <title>The Global Catalogue of Microorganisms (GCM) 10K type strain sequencing project: providing services to taxonomists for standard genome sequencing and annotation.</title>
        <authorList>
            <consortium name="The Broad Institute Genomics Platform"/>
            <consortium name="The Broad Institute Genome Sequencing Center for Infectious Disease"/>
            <person name="Wu L."/>
            <person name="Ma J."/>
        </authorList>
    </citation>
    <scope>NUCLEOTIDE SEQUENCE [LARGE SCALE GENOMIC DNA]</scope>
    <source>
        <strain evidence="15">JCM 3369</strain>
    </source>
</reference>
<feature type="transmembrane region" description="Helical" evidence="11">
    <location>
        <begin position="72"/>
        <end position="95"/>
    </location>
</feature>
<dbReference type="Pfam" id="PF00512">
    <property type="entry name" value="HisKA"/>
    <property type="match status" value="1"/>
</dbReference>
<feature type="domain" description="Histidine kinase" evidence="12">
    <location>
        <begin position="359"/>
        <end position="574"/>
    </location>
</feature>
<dbReference type="CDD" id="cd19410">
    <property type="entry name" value="HK9-like_sensor"/>
    <property type="match status" value="1"/>
</dbReference>
<dbReference type="PROSITE" id="PS50885">
    <property type="entry name" value="HAMP"/>
    <property type="match status" value="1"/>
</dbReference>
<keyword evidence="9" id="KW-0902">Two-component regulatory system</keyword>
<dbReference type="CDD" id="cd00082">
    <property type="entry name" value="HisKA"/>
    <property type="match status" value="1"/>
</dbReference>
<evidence type="ECO:0000256" key="6">
    <source>
        <dbReference type="ARBA" id="ARBA00022692"/>
    </source>
</evidence>
<feature type="region of interest" description="Disordered" evidence="10">
    <location>
        <begin position="1"/>
        <end position="63"/>
    </location>
</feature>
<accession>A0ABW2CNQ7</accession>